<feature type="transmembrane region" description="Helical" evidence="7">
    <location>
        <begin position="107"/>
        <end position="129"/>
    </location>
</feature>
<feature type="transmembrane region" description="Helical" evidence="7">
    <location>
        <begin position="370"/>
        <end position="389"/>
    </location>
</feature>
<dbReference type="GO" id="GO:0042128">
    <property type="term" value="P:nitrate assimilation"/>
    <property type="evidence" value="ECO:0007669"/>
    <property type="project" value="UniProtKB-KW"/>
</dbReference>
<dbReference type="PANTHER" id="PTHR23515">
    <property type="entry name" value="HIGH-AFFINITY NITRATE TRANSPORTER 2.3"/>
    <property type="match status" value="1"/>
</dbReference>
<dbReference type="InterPro" id="IPR036259">
    <property type="entry name" value="MFS_trans_sf"/>
</dbReference>
<keyword evidence="6 7" id="KW-0472">Membrane</keyword>
<feature type="transmembrane region" description="Helical" evidence="7">
    <location>
        <begin position="81"/>
        <end position="101"/>
    </location>
</feature>
<dbReference type="EMBL" id="AYTS01000187">
    <property type="protein sequence ID" value="OOP55047.1"/>
    <property type="molecule type" value="Genomic_DNA"/>
</dbReference>
<proteinExistence type="inferred from homology"/>
<feature type="transmembrane region" description="Helical" evidence="7">
    <location>
        <begin position="173"/>
        <end position="191"/>
    </location>
</feature>
<protein>
    <recommendedName>
        <fullName evidence="8">Major facilitator superfamily (MFS) profile domain-containing protein</fullName>
    </recommendedName>
</protein>
<feature type="transmembrane region" description="Helical" evidence="7">
    <location>
        <begin position="51"/>
        <end position="69"/>
    </location>
</feature>
<comment type="similarity">
    <text evidence="2">Belongs to the major facilitator superfamily. Nitrate/nitrite porter (TC 2.A.1.8) family.</text>
</comment>
<feature type="domain" description="Major facilitator superfamily (MFS) profile" evidence="8">
    <location>
        <begin position="20"/>
        <end position="399"/>
    </location>
</feature>
<feature type="transmembrane region" description="Helical" evidence="7">
    <location>
        <begin position="343"/>
        <end position="364"/>
    </location>
</feature>
<evidence type="ECO:0000256" key="4">
    <source>
        <dbReference type="ARBA" id="ARBA00022989"/>
    </source>
</evidence>
<dbReference type="Proteomes" id="UP000189681">
    <property type="component" value="Unassembled WGS sequence"/>
</dbReference>
<evidence type="ECO:0000313" key="10">
    <source>
        <dbReference type="Proteomes" id="UP000189681"/>
    </source>
</evidence>
<evidence type="ECO:0000256" key="2">
    <source>
        <dbReference type="ARBA" id="ARBA00008432"/>
    </source>
</evidence>
<evidence type="ECO:0000313" key="9">
    <source>
        <dbReference type="EMBL" id="OOP55047.1"/>
    </source>
</evidence>
<feature type="transmembrane region" description="Helical" evidence="7">
    <location>
        <begin position="252"/>
        <end position="273"/>
    </location>
</feature>
<accession>A0A1V4APL7</accession>
<dbReference type="AlphaFoldDB" id="A0A1V4APL7"/>
<feature type="transmembrane region" description="Helical" evidence="7">
    <location>
        <begin position="141"/>
        <end position="161"/>
    </location>
</feature>
<evidence type="ECO:0000256" key="3">
    <source>
        <dbReference type="ARBA" id="ARBA00022692"/>
    </source>
</evidence>
<dbReference type="GO" id="GO:0016020">
    <property type="term" value="C:membrane"/>
    <property type="evidence" value="ECO:0007669"/>
    <property type="project" value="UniProtKB-SubCell"/>
</dbReference>
<feature type="transmembrane region" description="Helical" evidence="7">
    <location>
        <begin position="310"/>
        <end position="331"/>
    </location>
</feature>
<evidence type="ECO:0000256" key="1">
    <source>
        <dbReference type="ARBA" id="ARBA00004141"/>
    </source>
</evidence>
<dbReference type="GO" id="GO:0015112">
    <property type="term" value="F:nitrate transmembrane transporter activity"/>
    <property type="evidence" value="ECO:0007669"/>
    <property type="project" value="InterPro"/>
</dbReference>
<feature type="transmembrane region" description="Helical" evidence="7">
    <location>
        <begin position="218"/>
        <end position="240"/>
    </location>
</feature>
<gene>
    <name evidence="9" type="ORF">AYP45_17050</name>
</gene>
<dbReference type="InterPro" id="IPR044772">
    <property type="entry name" value="NO3_transporter"/>
</dbReference>
<organism evidence="9 10">
    <name type="scientific">Candidatus Brocadia carolinensis</name>
    <dbReference type="NCBI Taxonomy" id="1004156"/>
    <lineage>
        <taxon>Bacteria</taxon>
        <taxon>Pseudomonadati</taxon>
        <taxon>Planctomycetota</taxon>
        <taxon>Candidatus Brocadiia</taxon>
        <taxon>Candidatus Brocadiales</taxon>
        <taxon>Candidatus Brocadiaceae</taxon>
        <taxon>Candidatus Brocadia</taxon>
    </lineage>
</organism>
<keyword evidence="3 7" id="KW-0812">Transmembrane</keyword>
<evidence type="ECO:0000256" key="7">
    <source>
        <dbReference type="SAM" id="Phobius"/>
    </source>
</evidence>
<comment type="caution">
    <text evidence="9">The sequence shown here is derived from an EMBL/GenBank/DDBJ whole genome shotgun (WGS) entry which is preliminary data.</text>
</comment>
<sequence length="407" mass="44206">MNMDMSASESTQTPNGNTRVMILATVAFALCFAGWTLYAPLAVYFQDEFKLSSTMVGLLLATPVLLGSIAKIPMGILTDKFGGRLVFTIMLLFGFVSLFITGFARSYGLLLVCGLFYGLIGSSFAVGIPHVSGWYPKKKQGLALGVYGVGNAGTALSAFGAPLIAESMGWDKAFIFYAFPLLFMAFIYWFFTSDAPKPANVKVSTLSDKLKLFKSSRLAWIFCLFYFMFFGFFVCFSVWLPSYLCDFYNISPVKAGSLTSIFVFLSAFTRILGGYLGDKFNGRKIMILLTVIVLVVAVFLNLNLTLTTSLMVFYVMGTCLGIGNGVVYKLVAEYFPKDTGAVGGLVGAAGGLGGFFLPIILGTIKDYTNNYSLGFIFVSLVCLMCLSFMEENTLASANRKVADAVKA</sequence>
<dbReference type="PROSITE" id="PS50850">
    <property type="entry name" value="MFS"/>
    <property type="match status" value="1"/>
</dbReference>
<feature type="transmembrane region" description="Helical" evidence="7">
    <location>
        <begin position="20"/>
        <end position="45"/>
    </location>
</feature>
<reference evidence="9 10" key="1">
    <citation type="journal article" date="2017" name="Water Res.">
        <title>Discovery and metagenomic analysis of an anammox bacterial enrichment related to Candidatus "Brocadia caroliniensis" in a full-scale glycerol-fed nitritation-denitritation separate centrate treatment process.</title>
        <authorList>
            <person name="Park H."/>
            <person name="Brotto A.C."/>
            <person name="van Loosdrecht M.C."/>
            <person name="Chandran K."/>
        </authorList>
    </citation>
    <scope>NUCLEOTIDE SEQUENCE [LARGE SCALE GENOMIC DNA]</scope>
    <source>
        <strain evidence="9">26THWARD</strain>
    </source>
</reference>
<name>A0A1V4APL7_9BACT</name>
<evidence type="ECO:0000259" key="8">
    <source>
        <dbReference type="PROSITE" id="PS50850"/>
    </source>
</evidence>
<dbReference type="Pfam" id="PF07690">
    <property type="entry name" value="MFS_1"/>
    <property type="match status" value="1"/>
</dbReference>
<dbReference type="SUPFAM" id="SSF103473">
    <property type="entry name" value="MFS general substrate transporter"/>
    <property type="match status" value="1"/>
</dbReference>
<comment type="subcellular location">
    <subcellularLocation>
        <location evidence="1">Membrane</location>
        <topology evidence="1">Multi-pass membrane protein</topology>
    </subcellularLocation>
</comment>
<feature type="transmembrane region" description="Helical" evidence="7">
    <location>
        <begin position="285"/>
        <end position="304"/>
    </location>
</feature>
<dbReference type="InterPro" id="IPR020846">
    <property type="entry name" value="MFS_dom"/>
</dbReference>
<dbReference type="Gene3D" id="1.20.1250.20">
    <property type="entry name" value="MFS general substrate transporter like domains"/>
    <property type="match status" value="1"/>
</dbReference>
<evidence type="ECO:0000256" key="5">
    <source>
        <dbReference type="ARBA" id="ARBA00023063"/>
    </source>
</evidence>
<dbReference type="STRING" id="1004156.AYP45_17050"/>
<dbReference type="InterPro" id="IPR011701">
    <property type="entry name" value="MFS"/>
</dbReference>
<evidence type="ECO:0000256" key="6">
    <source>
        <dbReference type="ARBA" id="ARBA00023136"/>
    </source>
</evidence>
<keyword evidence="4 7" id="KW-1133">Transmembrane helix</keyword>
<keyword evidence="5" id="KW-0534">Nitrate assimilation</keyword>